<keyword evidence="4" id="KW-0456">Lyase</keyword>
<accession>A0A5K7Z6C4</accession>
<dbReference type="InterPro" id="IPR036052">
    <property type="entry name" value="TrpB-like_PALP_sf"/>
</dbReference>
<feature type="domain" description="Tryptophan synthase beta chain-like PALP" evidence="3">
    <location>
        <begin position="42"/>
        <end position="358"/>
    </location>
</feature>
<dbReference type="Pfam" id="PF00291">
    <property type="entry name" value="PALP"/>
    <property type="match status" value="1"/>
</dbReference>
<evidence type="ECO:0000313" key="5">
    <source>
        <dbReference type="Proteomes" id="UP000427769"/>
    </source>
</evidence>
<comment type="cofactor">
    <cofactor evidence="1">
        <name>pyridoxal 5'-phosphate</name>
        <dbReference type="ChEBI" id="CHEBI:597326"/>
    </cofactor>
</comment>
<dbReference type="EMBL" id="AP021875">
    <property type="protein sequence ID" value="BBO76290.1"/>
    <property type="molecule type" value="Genomic_DNA"/>
</dbReference>
<evidence type="ECO:0000313" key="4">
    <source>
        <dbReference type="EMBL" id="BBO76290.1"/>
    </source>
</evidence>
<dbReference type="KEGG" id="dwd:DSCW_37070"/>
<evidence type="ECO:0000256" key="1">
    <source>
        <dbReference type="ARBA" id="ARBA00001933"/>
    </source>
</evidence>
<sequence>MMTTIESCGLRYVLAAPTAKSPPAYFTDSHARQALRFHRTLPGYQTTSLVNLSQLSECWNIGNILVKDESTRFGLSAFKVLGGSYAVARMLCRRMGIEWEQVDFGTLKKELVRRKIGPLTLATATDGNHGRSVAWMAEQLGLDAVIYMPKGTVRSRVESIRRHGARVEVTDLNYDETVRLVWDLAGKNGWQVIQDTAWEGYTEIPRWIMQGYTTMSAEAVEQMAAAGVRPTHVFVQAGVGAFAAAMVGHMANVFFDSPPNFIVVEPTQAACMLASARAGDGLPRGVAGDLDTIMAGLACGEPSTLAWDILREWSCCFIGCEDFVAANGMRILANPIGEDAAVEAGESGAVGIGLLDRLANHPDCTALRQDLDIDSQSTMLVFNTEGATDPVNYRDVIWYGKFGG</sequence>
<dbReference type="NCBIfam" id="NF006058">
    <property type="entry name" value="PRK08206.1"/>
    <property type="match status" value="1"/>
</dbReference>
<proteinExistence type="predicted"/>
<keyword evidence="5" id="KW-1185">Reference proteome</keyword>
<keyword evidence="2" id="KW-0663">Pyridoxal phosphate</keyword>
<protein>
    <submittedName>
        <fullName evidence="4">PLP-dependent lyase/thiolase</fullName>
    </submittedName>
</protein>
<dbReference type="RefSeq" id="WP_197740378.1">
    <property type="nucleotide sequence ID" value="NZ_AP021875.1"/>
</dbReference>
<gene>
    <name evidence="4" type="ORF">DSCW_37070</name>
</gene>
<evidence type="ECO:0000256" key="2">
    <source>
        <dbReference type="ARBA" id="ARBA00022898"/>
    </source>
</evidence>
<dbReference type="GO" id="GO:0030170">
    <property type="term" value="F:pyridoxal phosphate binding"/>
    <property type="evidence" value="ECO:0007669"/>
    <property type="project" value="InterPro"/>
</dbReference>
<organism evidence="4 5">
    <name type="scientific">Desulfosarcina widdelii</name>
    <dbReference type="NCBI Taxonomy" id="947919"/>
    <lineage>
        <taxon>Bacteria</taxon>
        <taxon>Pseudomonadati</taxon>
        <taxon>Thermodesulfobacteriota</taxon>
        <taxon>Desulfobacteria</taxon>
        <taxon>Desulfobacterales</taxon>
        <taxon>Desulfosarcinaceae</taxon>
        <taxon>Desulfosarcina</taxon>
    </lineage>
</organism>
<dbReference type="SUPFAM" id="SSF53686">
    <property type="entry name" value="Tryptophan synthase beta subunit-like PLP-dependent enzymes"/>
    <property type="match status" value="1"/>
</dbReference>
<dbReference type="AlphaFoldDB" id="A0A5K7Z6C4"/>
<dbReference type="InterPro" id="IPR001926">
    <property type="entry name" value="TrpB-like_PALP"/>
</dbReference>
<dbReference type="InterPro" id="IPR010081">
    <property type="entry name" value="DiNH2opropionate_NH3_lyase"/>
</dbReference>
<name>A0A5K7Z6C4_9BACT</name>
<evidence type="ECO:0000259" key="3">
    <source>
        <dbReference type="Pfam" id="PF00291"/>
    </source>
</evidence>
<dbReference type="NCBIfam" id="TIGR01747">
    <property type="entry name" value="diampropi_NH3ly"/>
    <property type="match status" value="1"/>
</dbReference>
<dbReference type="GO" id="GO:0008838">
    <property type="term" value="F:diaminopropionate ammonia-lyase activity"/>
    <property type="evidence" value="ECO:0007669"/>
    <property type="project" value="InterPro"/>
</dbReference>
<dbReference type="CDD" id="cd00640">
    <property type="entry name" value="Trp-synth-beta_II"/>
    <property type="match status" value="1"/>
</dbReference>
<dbReference type="PANTHER" id="PTHR42937:SF1">
    <property type="entry name" value="DIAMINOPROPIONATE AMMONIA-LYASE"/>
    <property type="match status" value="1"/>
</dbReference>
<dbReference type="Proteomes" id="UP000427769">
    <property type="component" value="Chromosome"/>
</dbReference>
<dbReference type="Gene3D" id="3.40.50.1100">
    <property type="match status" value="3"/>
</dbReference>
<reference evidence="4 5" key="1">
    <citation type="submission" date="2019-11" db="EMBL/GenBank/DDBJ databases">
        <title>Comparative genomics of hydrocarbon-degrading Desulfosarcina strains.</title>
        <authorList>
            <person name="Watanabe M."/>
            <person name="Kojima H."/>
            <person name="Fukui M."/>
        </authorList>
    </citation>
    <scope>NUCLEOTIDE SEQUENCE [LARGE SCALE GENOMIC DNA]</scope>
    <source>
        <strain evidence="4 5">PP31</strain>
    </source>
</reference>
<dbReference type="PANTHER" id="PTHR42937">
    <property type="match status" value="1"/>
</dbReference>